<evidence type="ECO:0000313" key="13">
    <source>
        <dbReference type="EMBL" id="VUS76758.1"/>
    </source>
</evidence>
<keyword evidence="10" id="KW-1133">Transmembrane helix</keyword>
<dbReference type="InterPro" id="IPR003594">
    <property type="entry name" value="HATPase_dom"/>
</dbReference>
<dbReference type="CDD" id="cd00082">
    <property type="entry name" value="HisKA"/>
    <property type="match status" value="1"/>
</dbReference>
<evidence type="ECO:0000256" key="8">
    <source>
        <dbReference type="ARBA" id="ARBA00022777"/>
    </source>
</evidence>
<protein>
    <recommendedName>
        <fullName evidence="3">histidine kinase</fullName>
        <ecNumber evidence="3">2.7.13.3</ecNumber>
    </recommendedName>
</protein>
<dbReference type="Pfam" id="PF00512">
    <property type="entry name" value="HisKA"/>
    <property type="match status" value="1"/>
</dbReference>
<feature type="transmembrane region" description="Helical" evidence="10">
    <location>
        <begin position="12"/>
        <end position="38"/>
    </location>
</feature>
<evidence type="ECO:0000256" key="6">
    <source>
        <dbReference type="ARBA" id="ARBA00022679"/>
    </source>
</evidence>
<dbReference type="CDD" id="cd00075">
    <property type="entry name" value="HATPase"/>
    <property type="match status" value="1"/>
</dbReference>
<keyword evidence="9" id="KW-0067">ATP-binding</keyword>
<comment type="catalytic activity">
    <reaction evidence="1">
        <text>ATP + protein L-histidine = ADP + protein N-phospho-L-histidine.</text>
        <dbReference type="EC" id="2.7.13.3"/>
    </reaction>
</comment>
<evidence type="ECO:0000256" key="9">
    <source>
        <dbReference type="ARBA" id="ARBA00022840"/>
    </source>
</evidence>
<gene>
    <name evidence="13" type="primary">baeS_2</name>
    <name evidence="13" type="ORF">SB6408_05300</name>
</gene>
<dbReference type="AlphaFoldDB" id="A0A564L5E6"/>
<evidence type="ECO:0000256" key="3">
    <source>
        <dbReference type="ARBA" id="ARBA00012438"/>
    </source>
</evidence>
<comment type="subcellular location">
    <subcellularLocation>
        <location evidence="2">Cell inner membrane</location>
        <topology evidence="2">Multi-pass membrane protein</topology>
    </subcellularLocation>
</comment>
<accession>A0A564L5E6</accession>
<reference evidence="13 14" key="1">
    <citation type="submission" date="2019-07" db="EMBL/GenBank/DDBJ databases">
        <authorList>
            <person name="Brisse S."/>
            <person name="Rodrigues C."/>
            <person name="Thorpe H."/>
        </authorList>
    </citation>
    <scope>NUCLEOTIDE SEQUENCE [LARGE SCALE GENOMIC DNA]</scope>
    <source>
        <strain evidence="13">SB6408</strain>
    </source>
</reference>
<dbReference type="SMART" id="SM00304">
    <property type="entry name" value="HAMP"/>
    <property type="match status" value="1"/>
</dbReference>
<dbReference type="SUPFAM" id="SSF158472">
    <property type="entry name" value="HAMP domain-like"/>
    <property type="match status" value="1"/>
</dbReference>
<feature type="domain" description="HAMP" evidence="12">
    <location>
        <begin position="81"/>
        <end position="135"/>
    </location>
</feature>
<dbReference type="EC" id="2.7.13.3" evidence="3"/>
<dbReference type="InterPro" id="IPR036097">
    <property type="entry name" value="HisK_dim/P_sf"/>
</dbReference>
<dbReference type="SUPFAM" id="SSF47384">
    <property type="entry name" value="Homodimeric domain of signal transducing histidine kinase"/>
    <property type="match status" value="1"/>
</dbReference>
<dbReference type="PROSITE" id="PS50109">
    <property type="entry name" value="HIS_KIN"/>
    <property type="match status" value="1"/>
</dbReference>
<evidence type="ECO:0000256" key="1">
    <source>
        <dbReference type="ARBA" id="ARBA00000085"/>
    </source>
</evidence>
<evidence type="ECO:0000256" key="2">
    <source>
        <dbReference type="ARBA" id="ARBA00004429"/>
    </source>
</evidence>
<dbReference type="GO" id="GO:0005886">
    <property type="term" value="C:plasma membrane"/>
    <property type="evidence" value="ECO:0007669"/>
    <property type="project" value="UniProtKB-SubCell"/>
</dbReference>
<feature type="transmembrane region" description="Helical" evidence="10">
    <location>
        <begin position="58"/>
        <end position="77"/>
    </location>
</feature>
<dbReference type="InterPro" id="IPR036890">
    <property type="entry name" value="HATPase_C_sf"/>
</dbReference>
<dbReference type="SUPFAM" id="SSF55874">
    <property type="entry name" value="ATPase domain of HSP90 chaperone/DNA topoisomerase II/histidine kinase"/>
    <property type="match status" value="1"/>
</dbReference>
<dbReference type="InterPro" id="IPR004358">
    <property type="entry name" value="Sig_transdc_His_kin-like_C"/>
</dbReference>
<dbReference type="InterPro" id="IPR003661">
    <property type="entry name" value="HisK_dim/P_dom"/>
</dbReference>
<keyword evidence="10" id="KW-0472">Membrane</keyword>
<feature type="domain" description="Histidine kinase" evidence="11">
    <location>
        <begin position="143"/>
        <end position="353"/>
    </location>
</feature>
<keyword evidence="8 13" id="KW-0418">Kinase</keyword>
<evidence type="ECO:0000256" key="4">
    <source>
        <dbReference type="ARBA" id="ARBA00022475"/>
    </source>
</evidence>
<evidence type="ECO:0000256" key="7">
    <source>
        <dbReference type="ARBA" id="ARBA00022741"/>
    </source>
</evidence>
<sequence>MKKEPMLSRQILTYMFSLTFIIVIIAVVGTYLFYTFIIDYIPDSVLADDDENMTFWDWLWILIATTISLMTSFFFTLKLSSRILTPLNSVADCLKRISQGDLAARAFCSDAQLGELKKLVDDFNEMAEKLQTLDAQRNTWNAAIAHELRTPVTILRGRLQGLVDGVFEPQPVLFNNLLKQTEGLTHLIEDLRVVSSAGASGFTLTPCQVDLQETIQCALDTFALEFQRSDFHVSVELKPQLCVCDSLRIIQCLTVIFDNALHYATSRTLIVKNGVSDKENYILIQDAGPGIPAEFHKFLFQPFHRAEGAQDANPKGYGLGLSVVKTIMSAHGGDATYILTHNNHSLFKLSWPR</sequence>
<dbReference type="PRINTS" id="PR00344">
    <property type="entry name" value="BCTRLSENSOR"/>
</dbReference>
<evidence type="ECO:0000256" key="10">
    <source>
        <dbReference type="SAM" id="Phobius"/>
    </source>
</evidence>
<dbReference type="PANTHER" id="PTHR44936">
    <property type="entry name" value="SENSOR PROTEIN CREC"/>
    <property type="match status" value="1"/>
</dbReference>
<dbReference type="Gene3D" id="6.10.340.10">
    <property type="match status" value="1"/>
</dbReference>
<name>A0A564L5E6_9ENTR</name>
<dbReference type="Pfam" id="PF00672">
    <property type="entry name" value="HAMP"/>
    <property type="match status" value="1"/>
</dbReference>
<proteinExistence type="predicted"/>
<evidence type="ECO:0000313" key="14">
    <source>
        <dbReference type="Proteomes" id="UP000318370"/>
    </source>
</evidence>
<dbReference type="EMBL" id="CABGHF010000016">
    <property type="protein sequence ID" value="VUS76758.1"/>
    <property type="molecule type" value="Genomic_DNA"/>
</dbReference>
<dbReference type="GO" id="GO:0005524">
    <property type="term" value="F:ATP binding"/>
    <property type="evidence" value="ECO:0007669"/>
    <property type="project" value="UniProtKB-KW"/>
</dbReference>
<dbReference type="SMART" id="SM00387">
    <property type="entry name" value="HATPase_c"/>
    <property type="match status" value="1"/>
</dbReference>
<organism evidence="13 14">
    <name type="scientific">Klebsiella spallanzanii</name>
    <dbReference type="NCBI Taxonomy" id="2587528"/>
    <lineage>
        <taxon>Bacteria</taxon>
        <taxon>Pseudomonadati</taxon>
        <taxon>Pseudomonadota</taxon>
        <taxon>Gammaproteobacteria</taxon>
        <taxon>Enterobacterales</taxon>
        <taxon>Enterobacteriaceae</taxon>
        <taxon>Klebsiella/Raoultella group</taxon>
        <taxon>Klebsiella</taxon>
    </lineage>
</organism>
<dbReference type="Gene3D" id="1.10.287.130">
    <property type="match status" value="1"/>
</dbReference>
<dbReference type="Pfam" id="PF02518">
    <property type="entry name" value="HATPase_c"/>
    <property type="match status" value="1"/>
</dbReference>
<keyword evidence="6" id="KW-0808">Transferase</keyword>
<keyword evidence="5" id="KW-0597">Phosphoprotein</keyword>
<evidence type="ECO:0000259" key="12">
    <source>
        <dbReference type="PROSITE" id="PS50885"/>
    </source>
</evidence>
<evidence type="ECO:0000256" key="5">
    <source>
        <dbReference type="ARBA" id="ARBA00022553"/>
    </source>
</evidence>
<dbReference type="CDD" id="cd06225">
    <property type="entry name" value="HAMP"/>
    <property type="match status" value="1"/>
</dbReference>
<dbReference type="PANTHER" id="PTHR44936:SF10">
    <property type="entry name" value="SENSOR PROTEIN RSTB"/>
    <property type="match status" value="1"/>
</dbReference>
<keyword evidence="4" id="KW-1003">Cell membrane</keyword>
<evidence type="ECO:0000259" key="11">
    <source>
        <dbReference type="PROSITE" id="PS50109"/>
    </source>
</evidence>
<dbReference type="Proteomes" id="UP000318370">
    <property type="component" value="Unassembled WGS sequence"/>
</dbReference>
<dbReference type="RefSeq" id="WP_142463134.1">
    <property type="nucleotide sequence ID" value="NZ_CABGHF010000016.1"/>
</dbReference>
<dbReference type="SMART" id="SM00388">
    <property type="entry name" value="HisKA"/>
    <property type="match status" value="1"/>
</dbReference>
<dbReference type="GO" id="GO:0000155">
    <property type="term" value="F:phosphorelay sensor kinase activity"/>
    <property type="evidence" value="ECO:0007669"/>
    <property type="project" value="InterPro"/>
</dbReference>
<dbReference type="Gene3D" id="3.30.565.10">
    <property type="entry name" value="Histidine kinase-like ATPase, C-terminal domain"/>
    <property type="match status" value="1"/>
</dbReference>
<dbReference type="InterPro" id="IPR050980">
    <property type="entry name" value="2C_sensor_his_kinase"/>
</dbReference>
<keyword evidence="7" id="KW-0547">Nucleotide-binding</keyword>
<dbReference type="InterPro" id="IPR003660">
    <property type="entry name" value="HAMP_dom"/>
</dbReference>
<dbReference type="PROSITE" id="PS50885">
    <property type="entry name" value="HAMP"/>
    <property type="match status" value="1"/>
</dbReference>
<keyword evidence="10" id="KW-0812">Transmembrane</keyword>
<dbReference type="InterPro" id="IPR005467">
    <property type="entry name" value="His_kinase_dom"/>
</dbReference>